<dbReference type="HOGENOM" id="CLU_1393175_0_0_1"/>
<dbReference type="EMBL" id="KN839150">
    <property type="protein sequence ID" value="KIJ90576.1"/>
    <property type="molecule type" value="Genomic_DNA"/>
</dbReference>
<evidence type="ECO:0008006" key="4">
    <source>
        <dbReference type="Google" id="ProtNLM"/>
    </source>
</evidence>
<reference evidence="3" key="2">
    <citation type="submission" date="2015-01" db="EMBL/GenBank/DDBJ databases">
        <title>Evolutionary Origins and Diversification of the Mycorrhizal Mutualists.</title>
        <authorList>
            <consortium name="DOE Joint Genome Institute"/>
            <consortium name="Mycorrhizal Genomics Consortium"/>
            <person name="Kohler A."/>
            <person name="Kuo A."/>
            <person name="Nagy L.G."/>
            <person name="Floudas D."/>
            <person name="Copeland A."/>
            <person name="Barry K.W."/>
            <person name="Cichocki N."/>
            <person name="Veneault-Fourrey C."/>
            <person name="LaButti K."/>
            <person name="Lindquist E.A."/>
            <person name="Lipzen A."/>
            <person name="Lundell T."/>
            <person name="Morin E."/>
            <person name="Murat C."/>
            <person name="Riley R."/>
            <person name="Ohm R."/>
            <person name="Sun H."/>
            <person name="Tunlid A."/>
            <person name="Henrissat B."/>
            <person name="Grigoriev I.V."/>
            <person name="Hibbett D.S."/>
            <person name="Martin F."/>
        </authorList>
    </citation>
    <scope>NUCLEOTIDE SEQUENCE [LARGE SCALE GENOMIC DNA]</scope>
    <source>
        <strain evidence="3">LaAM-08-1</strain>
    </source>
</reference>
<feature type="region of interest" description="Disordered" evidence="1">
    <location>
        <begin position="1"/>
        <end position="55"/>
    </location>
</feature>
<reference evidence="2 3" key="1">
    <citation type="submission" date="2014-04" db="EMBL/GenBank/DDBJ databases">
        <authorList>
            <consortium name="DOE Joint Genome Institute"/>
            <person name="Kuo A."/>
            <person name="Kohler A."/>
            <person name="Nagy L.G."/>
            <person name="Floudas D."/>
            <person name="Copeland A."/>
            <person name="Barry K.W."/>
            <person name="Cichocki N."/>
            <person name="Veneault-Fourrey C."/>
            <person name="LaButti K."/>
            <person name="Lindquist E.A."/>
            <person name="Lipzen A."/>
            <person name="Lundell T."/>
            <person name="Morin E."/>
            <person name="Murat C."/>
            <person name="Sun H."/>
            <person name="Tunlid A."/>
            <person name="Henrissat B."/>
            <person name="Grigoriev I.V."/>
            <person name="Hibbett D.S."/>
            <person name="Martin F."/>
            <person name="Nordberg H.P."/>
            <person name="Cantor M.N."/>
            <person name="Hua S.X."/>
        </authorList>
    </citation>
    <scope>NUCLEOTIDE SEQUENCE [LARGE SCALE GENOMIC DNA]</scope>
    <source>
        <strain evidence="2 3">LaAM-08-1</strain>
    </source>
</reference>
<accession>A0A0C9WZ13</accession>
<evidence type="ECO:0000313" key="3">
    <source>
        <dbReference type="Proteomes" id="UP000054477"/>
    </source>
</evidence>
<dbReference type="CDD" id="cd19757">
    <property type="entry name" value="Bbox1"/>
    <property type="match status" value="1"/>
</dbReference>
<evidence type="ECO:0000313" key="2">
    <source>
        <dbReference type="EMBL" id="KIJ90576.1"/>
    </source>
</evidence>
<feature type="non-terminal residue" evidence="2">
    <location>
        <position position="1"/>
    </location>
</feature>
<feature type="compositionally biased region" description="Low complexity" evidence="1">
    <location>
        <begin position="29"/>
        <end position="46"/>
    </location>
</feature>
<name>A0A0C9WZ13_9AGAR</name>
<dbReference type="OrthoDB" id="3235114at2759"/>
<protein>
    <recommendedName>
        <fullName evidence="4">CxC2-like cysteine cluster KDZ transposase-associated domain-containing protein</fullName>
    </recommendedName>
</protein>
<dbReference type="AlphaFoldDB" id="A0A0C9WZ13"/>
<evidence type="ECO:0000256" key="1">
    <source>
        <dbReference type="SAM" id="MobiDB-lite"/>
    </source>
</evidence>
<feature type="compositionally biased region" description="Polar residues" evidence="1">
    <location>
        <begin position="9"/>
        <end position="18"/>
    </location>
</feature>
<organism evidence="2 3">
    <name type="scientific">Laccaria amethystina LaAM-08-1</name>
    <dbReference type="NCBI Taxonomy" id="1095629"/>
    <lineage>
        <taxon>Eukaryota</taxon>
        <taxon>Fungi</taxon>
        <taxon>Dikarya</taxon>
        <taxon>Basidiomycota</taxon>
        <taxon>Agaricomycotina</taxon>
        <taxon>Agaricomycetes</taxon>
        <taxon>Agaricomycetidae</taxon>
        <taxon>Agaricales</taxon>
        <taxon>Agaricineae</taxon>
        <taxon>Hydnangiaceae</taxon>
        <taxon>Laccaria</taxon>
    </lineage>
</organism>
<dbReference type="Proteomes" id="UP000054477">
    <property type="component" value="Unassembled WGS sequence"/>
</dbReference>
<sequence length="196" mass="21895">SKKPMSKRPGSSTESNAPKRQRKPAGFRAARPPSALPGASSSSNSALFVTVTQPDERQSPLVEDVPVAKSKRKRFTRNVDQLNEWLKFRATFLDEVLRHDGLGDFMGQEDCSHCGKARGVIRCQDCSSGKLLKCPECAVTLHQYLPLHRVERWNGLFFDKDSLHNLGLRYQLGHSGERCPFPLPGPQNFIVFDTSS</sequence>
<feature type="non-terminal residue" evidence="2">
    <location>
        <position position="196"/>
    </location>
</feature>
<proteinExistence type="predicted"/>
<keyword evidence="3" id="KW-1185">Reference proteome</keyword>
<dbReference type="STRING" id="1095629.A0A0C9WZ13"/>
<gene>
    <name evidence="2" type="ORF">K443DRAFT_35778</name>
</gene>